<dbReference type="EMBL" id="KY684111">
    <property type="protein sequence ID" value="ARF12240.1"/>
    <property type="molecule type" value="Genomic_DNA"/>
</dbReference>
<organism evidence="3">
    <name type="scientific">Klosneuvirus KNV1</name>
    <dbReference type="NCBI Taxonomy" id="1977640"/>
    <lineage>
        <taxon>Viruses</taxon>
        <taxon>Varidnaviria</taxon>
        <taxon>Bamfordvirae</taxon>
        <taxon>Nucleocytoviricota</taxon>
        <taxon>Megaviricetes</taxon>
        <taxon>Imitervirales</taxon>
        <taxon>Mimiviridae</taxon>
        <taxon>Klosneuvirinae</taxon>
        <taxon>Klosneuvirus</taxon>
    </lineage>
</organism>
<keyword evidence="2" id="KW-0472">Membrane</keyword>
<keyword evidence="2" id="KW-0812">Transmembrane</keyword>
<feature type="transmembrane region" description="Helical" evidence="2">
    <location>
        <begin position="114"/>
        <end position="134"/>
    </location>
</feature>
<accession>A0A1V0SKJ0</accession>
<evidence type="ECO:0000313" key="3">
    <source>
        <dbReference type="EMBL" id="ARF12240.1"/>
    </source>
</evidence>
<sequence>MADKDKIIIPTKLRRDHSHEEEDKDQLGSGGDSNSETVIHIESKNKKDDDTISEEKESLIETKGNIIQNTGTWNYKIMLLLQKIGKKTMGYRWMHDQESKIISALEKKYMIADVILKVITGLLTGSTIGTLVTGSDNTTVLYIFTAISLAFQLATGVITAIRETNDYSSIASQHIAAASKFGEINMEIQNQFALDIDDRESDKEFLSTTIKKFNDLNGSIPPISESIKKKFIASDEDNEIYNPIIVGDYNNIQIIDKKNNNKEDDDIEKGSKSKYEIDRWLSRF</sequence>
<evidence type="ECO:0000256" key="1">
    <source>
        <dbReference type="SAM" id="MobiDB-lite"/>
    </source>
</evidence>
<feature type="region of interest" description="Disordered" evidence="1">
    <location>
        <begin position="1"/>
        <end position="52"/>
    </location>
</feature>
<feature type="compositionally biased region" description="Basic and acidic residues" evidence="1">
    <location>
        <begin position="39"/>
        <end position="52"/>
    </location>
</feature>
<reference evidence="3" key="1">
    <citation type="journal article" date="2017" name="Science">
        <title>Giant viruses with an expanded complement of translation system components.</title>
        <authorList>
            <person name="Schulz F."/>
            <person name="Yutin N."/>
            <person name="Ivanova N.N."/>
            <person name="Ortega D.R."/>
            <person name="Lee T.K."/>
            <person name="Vierheilig J."/>
            <person name="Daims H."/>
            <person name="Horn M."/>
            <person name="Wagner M."/>
            <person name="Jensen G.J."/>
            <person name="Kyrpides N.C."/>
            <person name="Koonin E.V."/>
            <person name="Woyke T."/>
        </authorList>
    </citation>
    <scope>NUCLEOTIDE SEQUENCE</scope>
    <source>
        <strain evidence="3">KNV1</strain>
    </source>
</reference>
<proteinExistence type="predicted"/>
<gene>
    <name evidence="3" type="ORF">Klosneuvirus_4_55</name>
</gene>
<name>A0A1V0SKJ0_9VIRU</name>
<keyword evidence="2" id="KW-1133">Transmembrane helix</keyword>
<feature type="transmembrane region" description="Helical" evidence="2">
    <location>
        <begin position="140"/>
        <end position="161"/>
    </location>
</feature>
<evidence type="ECO:0000256" key="2">
    <source>
        <dbReference type="SAM" id="Phobius"/>
    </source>
</evidence>
<protein>
    <recommendedName>
        <fullName evidence="4">SMODS and SLOG-associating 2TM effector domain-containing protein</fullName>
    </recommendedName>
</protein>
<evidence type="ECO:0008006" key="4">
    <source>
        <dbReference type="Google" id="ProtNLM"/>
    </source>
</evidence>